<protein>
    <submittedName>
        <fullName evidence="7">Basic helix-loop-helix transcription factor</fullName>
    </submittedName>
</protein>
<evidence type="ECO:0000256" key="2">
    <source>
        <dbReference type="ARBA" id="ARBA00023015"/>
    </source>
</evidence>
<dbReference type="GO" id="GO:0005634">
    <property type="term" value="C:nucleus"/>
    <property type="evidence" value="ECO:0007669"/>
    <property type="project" value="UniProtKB-SubCell"/>
</dbReference>
<dbReference type="Pfam" id="PF00010">
    <property type="entry name" value="HLH"/>
    <property type="match status" value="1"/>
</dbReference>
<organism evidence="7">
    <name type="scientific">Salvia miltiorrhiza</name>
    <name type="common">Chinese sage</name>
    <dbReference type="NCBI Taxonomy" id="226208"/>
    <lineage>
        <taxon>Eukaryota</taxon>
        <taxon>Viridiplantae</taxon>
        <taxon>Streptophyta</taxon>
        <taxon>Embryophyta</taxon>
        <taxon>Tracheophyta</taxon>
        <taxon>Spermatophyta</taxon>
        <taxon>Magnoliopsida</taxon>
        <taxon>eudicotyledons</taxon>
        <taxon>Gunneridae</taxon>
        <taxon>Pentapetalae</taxon>
        <taxon>asterids</taxon>
        <taxon>lamiids</taxon>
        <taxon>Lamiales</taxon>
        <taxon>Lamiaceae</taxon>
        <taxon>Nepetoideae</taxon>
        <taxon>Mentheae</taxon>
        <taxon>Salviinae</taxon>
        <taxon>Salvia</taxon>
        <taxon>Salvia incertae sedis</taxon>
    </lineage>
</organism>
<keyword evidence="5" id="KW-0539">Nucleus</keyword>
<dbReference type="InterPro" id="IPR011598">
    <property type="entry name" value="bHLH_dom"/>
</dbReference>
<evidence type="ECO:0000256" key="5">
    <source>
        <dbReference type="ARBA" id="ARBA00023242"/>
    </source>
</evidence>
<dbReference type="Gene3D" id="4.10.280.10">
    <property type="entry name" value="Helix-loop-helix DNA-binding domain"/>
    <property type="match status" value="1"/>
</dbReference>
<dbReference type="GO" id="GO:0046983">
    <property type="term" value="F:protein dimerization activity"/>
    <property type="evidence" value="ECO:0007669"/>
    <property type="project" value="InterPro"/>
</dbReference>
<evidence type="ECO:0000256" key="3">
    <source>
        <dbReference type="ARBA" id="ARBA00023125"/>
    </source>
</evidence>
<dbReference type="PANTHER" id="PTHR16223:SF109">
    <property type="entry name" value="BHLH DOMAIN-CONTAINING PROTEIN"/>
    <property type="match status" value="1"/>
</dbReference>
<dbReference type="InterPro" id="IPR036638">
    <property type="entry name" value="HLH_DNA-bd_sf"/>
</dbReference>
<name>A0A0H3Y7N0_SALMI</name>
<comment type="subcellular location">
    <subcellularLocation>
        <location evidence="1">Nucleus</location>
    </subcellularLocation>
</comment>
<sequence length="287" mass="32460">MEEQDRNEYLQFSPLVMDWIASNASGSLSNFDSDQHYIKAAGSGPCQWMHCQPTPQNYVQFLSETGHTEIQKQLSYDVSAQFPTLGLPNPSQLEEYLRLHNGGDFVTSVTGLEQLGVEEQKLNEEFNHAFETYSQSCAAAYKDPSKLNRKRSRERAYATDRIRKLRISRWLDALQELVPSPERGGQAALLDGVIDYIKYLQYQMKDLCRNRLGGGSTSNSVIFLEEHGHYFVQDQMLNGPLEEMIGKLISAYPSAATELLQSRGLIVLPMTFAEELLESTDMLDMQG</sequence>
<dbReference type="AlphaFoldDB" id="A0A0H3Y7N0"/>
<dbReference type="EMBL" id="KP257541">
    <property type="protein sequence ID" value="AKN09643.1"/>
    <property type="molecule type" value="mRNA"/>
</dbReference>
<keyword evidence="3" id="KW-0238">DNA-binding</keyword>
<proteinExistence type="evidence at transcript level"/>
<dbReference type="InterPro" id="IPR045843">
    <property type="entry name" value="IND-like"/>
</dbReference>
<dbReference type="SUPFAM" id="SSF47459">
    <property type="entry name" value="HLH, helix-loop-helix DNA-binding domain"/>
    <property type="match status" value="1"/>
</dbReference>
<accession>A0A0H3Y7N0</accession>
<feature type="domain" description="BHLH" evidence="6">
    <location>
        <begin position="151"/>
        <end position="200"/>
    </location>
</feature>
<dbReference type="InterPro" id="IPR045239">
    <property type="entry name" value="bHLH95_bHLH"/>
</dbReference>
<evidence type="ECO:0000256" key="1">
    <source>
        <dbReference type="ARBA" id="ARBA00004123"/>
    </source>
</evidence>
<evidence type="ECO:0000256" key="4">
    <source>
        <dbReference type="ARBA" id="ARBA00023163"/>
    </source>
</evidence>
<evidence type="ECO:0000313" key="7">
    <source>
        <dbReference type="EMBL" id="AKN09643.1"/>
    </source>
</evidence>
<keyword evidence="4" id="KW-0804">Transcription</keyword>
<evidence type="ECO:0000259" key="6">
    <source>
        <dbReference type="PROSITE" id="PS50888"/>
    </source>
</evidence>
<reference evidence="7" key="1">
    <citation type="submission" date="2014-12" db="EMBL/GenBank/DDBJ databases">
        <title>Genome-wide characterization and analysis of bHLH transcription factors related to tanshinones biosynthesis in Salvia miltiorrhiza.</title>
        <authorList>
            <person name="Zhang X."/>
            <person name="Song J."/>
        </authorList>
    </citation>
    <scope>NUCLEOTIDE SEQUENCE</scope>
</reference>
<dbReference type="CDD" id="cd11393">
    <property type="entry name" value="bHLH_AtbHLH_like"/>
    <property type="match status" value="1"/>
</dbReference>
<dbReference type="GO" id="GO:0000981">
    <property type="term" value="F:DNA-binding transcription factor activity, RNA polymerase II-specific"/>
    <property type="evidence" value="ECO:0007669"/>
    <property type="project" value="TreeGrafter"/>
</dbReference>
<keyword evidence="2" id="KW-0805">Transcription regulation</keyword>
<dbReference type="PANTHER" id="PTHR16223">
    <property type="entry name" value="TRANSCRIPTION FACTOR BHLH83-RELATED"/>
    <property type="match status" value="1"/>
</dbReference>
<dbReference type="GO" id="GO:0000978">
    <property type="term" value="F:RNA polymerase II cis-regulatory region sequence-specific DNA binding"/>
    <property type="evidence" value="ECO:0007669"/>
    <property type="project" value="TreeGrafter"/>
</dbReference>
<dbReference type="PROSITE" id="PS50888">
    <property type="entry name" value="BHLH"/>
    <property type="match status" value="1"/>
</dbReference>